<dbReference type="GeneID" id="108044973"/>
<gene>
    <name evidence="7" type="primary">LOC108044973</name>
    <name evidence="5" type="synonym">108044973</name>
</gene>
<feature type="compositionally biased region" description="Basic residues" evidence="3">
    <location>
        <begin position="227"/>
        <end position="238"/>
    </location>
</feature>
<name>A0A6P4ESG1_DRORH</name>
<dbReference type="InterPro" id="IPR055129">
    <property type="entry name" value="YEATS_dom"/>
</dbReference>
<reference evidence="5" key="3">
    <citation type="submission" date="2025-05" db="UniProtKB">
        <authorList>
            <consortium name="EnsemblMetazoa"/>
        </authorList>
    </citation>
    <scope>IDENTIFICATION</scope>
</reference>
<dbReference type="Gene3D" id="2.60.40.1970">
    <property type="entry name" value="YEATS domain"/>
    <property type="match status" value="1"/>
</dbReference>
<evidence type="ECO:0000259" key="4">
    <source>
        <dbReference type="PROSITE" id="PS51037"/>
    </source>
</evidence>
<dbReference type="CTD" id="34172"/>
<dbReference type="GO" id="GO:0006355">
    <property type="term" value="P:regulation of DNA-templated transcription"/>
    <property type="evidence" value="ECO:0007669"/>
    <property type="project" value="InterPro"/>
</dbReference>
<dbReference type="CDD" id="cd16907">
    <property type="entry name" value="YEATS_YEATS2_like"/>
    <property type="match status" value="1"/>
</dbReference>
<feature type="compositionally biased region" description="Polar residues" evidence="3">
    <location>
        <begin position="74"/>
        <end position="84"/>
    </location>
</feature>
<dbReference type="InterPro" id="IPR055127">
    <property type="entry name" value="YEATS2_3HBD"/>
</dbReference>
<feature type="compositionally biased region" description="Pro residues" evidence="3">
    <location>
        <begin position="517"/>
        <end position="528"/>
    </location>
</feature>
<dbReference type="Proteomes" id="UP001652680">
    <property type="component" value="Unassembled WGS sequence"/>
</dbReference>
<evidence type="ECO:0000256" key="1">
    <source>
        <dbReference type="ARBA" id="ARBA00023242"/>
    </source>
</evidence>
<evidence type="ECO:0000256" key="3">
    <source>
        <dbReference type="SAM" id="MobiDB-lite"/>
    </source>
</evidence>
<reference evidence="6" key="1">
    <citation type="journal article" date="2021" name="Elife">
        <title>Highly contiguous assemblies of 101 drosophilid genomes.</title>
        <authorList>
            <person name="Kim B.Y."/>
            <person name="Wang J.R."/>
            <person name="Miller D.E."/>
            <person name="Barmina O."/>
            <person name="Delaney E."/>
            <person name="Thompson A."/>
            <person name="Comeault A.A."/>
            <person name="Peede D."/>
            <person name="D'Agostino E.R."/>
            <person name="Pelaez J."/>
            <person name="Aguilar J.M."/>
            <person name="Haji D."/>
            <person name="Matsunaga T."/>
            <person name="Armstrong E.E."/>
            <person name="Zych M."/>
            <person name="Ogawa Y."/>
            <person name="Stamenkovic-Radak M."/>
            <person name="Jelic M."/>
            <person name="Veselinovic M.S."/>
            <person name="Tanaskovic M."/>
            <person name="Eric P."/>
            <person name="Gao J.J."/>
            <person name="Katoh T.K."/>
            <person name="Toda M.J."/>
            <person name="Watabe H."/>
            <person name="Watada M."/>
            <person name="Davis J.S."/>
            <person name="Moyle L.C."/>
            <person name="Manoli G."/>
            <person name="Bertolini E."/>
            <person name="Kostal V."/>
            <person name="Hawley R.S."/>
            <person name="Takahashi A."/>
            <person name="Jones C.D."/>
            <person name="Price D.K."/>
            <person name="Whiteman N."/>
            <person name="Kopp A."/>
            <person name="Matute D.R."/>
            <person name="Petrov D.A."/>
        </authorList>
    </citation>
    <scope>NUCLEOTIDE SEQUENCE [LARGE SCALE GENOMIC DNA]</scope>
</reference>
<proteinExistence type="predicted"/>
<dbReference type="PANTHER" id="PTHR23195">
    <property type="entry name" value="YEATS DOMAIN"/>
    <property type="match status" value="1"/>
</dbReference>
<protein>
    <submittedName>
        <fullName evidence="7">Uncharacterized protein LOC108044973</fullName>
    </submittedName>
</protein>
<dbReference type="OMA" id="MCKDINI"/>
<accession>A0A6P4ESG1</accession>
<feature type="region of interest" description="Disordered" evidence="3">
    <location>
        <begin position="227"/>
        <end position="252"/>
    </location>
</feature>
<dbReference type="RefSeq" id="XP_016979634.1">
    <property type="nucleotide sequence ID" value="XM_017124145.1"/>
</dbReference>
<feature type="region of interest" description="Disordered" evidence="3">
    <location>
        <begin position="1"/>
        <end position="109"/>
    </location>
</feature>
<dbReference type="Pfam" id="PF22951">
    <property type="entry name" value="3HBD"/>
    <property type="match status" value="1"/>
</dbReference>
<dbReference type="GO" id="GO:0005634">
    <property type="term" value="C:nucleus"/>
    <property type="evidence" value="ECO:0007669"/>
    <property type="project" value="UniProtKB-SubCell"/>
</dbReference>
<reference evidence="7" key="2">
    <citation type="submission" date="2025-04" db="UniProtKB">
        <authorList>
            <consortium name="RefSeq"/>
        </authorList>
    </citation>
    <scope>IDENTIFICATION</scope>
</reference>
<dbReference type="AlphaFoldDB" id="A0A6P4ESG1"/>
<dbReference type="EnsemblMetazoa" id="XM_017124145.2">
    <property type="protein sequence ID" value="XP_016979634.1"/>
    <property type="gene ID" value="LOC108044973"/>
</dbReference>
<keyword evidence="6" id="KW-1185">Reference proteome</keyword>
<feature type="compositionally biased region" description="Basic and acidic residues" evidence="3">
    <location>
        <begin position="554"/>
        <end position="565"/>
    </location>
</feature>
<comment type="subcellular location">
    <subcellularLocation>
        <location evidence="2">Nucleus</location>
    </subcellularLocation>
</comment>
<feature type="compositionally biased region" description="Basic and acidic residues" evidence="3">
    <location>
        <begin position="577"/>
        <end position="591"/>
    </location>
</feature>
<dbReference type="InterPro" id="IPR005033">
    <property type="entry name" value="YEATS"/>
</dbReference>
<dbReference type="OrthoDB" id="1741717at2759"/>
<dbReference type="Pfam" id="PF03366">
    <property type="entry name" value="YEATS"/>
    <property type="match status" value="1"/>
</dbReference>
<evidence type="ECO:0000313" key="7">
    <source>
        <dbReference type="RefSeq" id="XP_016979634.1"/>
    </source>
</evidence>
<feature type="region of interest" description="Disordered" evidence="3">
    <location>
        <begin position="513"/>
        <end position="603"/>
    </location>
</feature>
<evidence type="ECO:0000313" key="5">
    <source>
        <dbReference type="EnsemblMetazoa" id="XP_016979634.1"/>
    </source>
</evidence>
<keyword evidence="1 2" id="KW-0539">Nucleus</keyword>
<dbReference type="InterPro" id="IPR038704">
    <property type="entry name" value="YEAST_sf"/>
</dbReference>
<feature type="domain" description="YEATS" evidence="4">
    <location>
        <begin position="285"/>
        <end position="486"/>
    </location>
</feature>
<dbReference type="PROSITE" id="PS51037">
    <property type="entry name" value="YEATS"/>
    <property type="match status" value="1"/>
</dbReference>
<evidence type="ECO:0000313" key="6">
    <source>
        <dbReference type="Proteomes" id="UP001652680"/>
    </source>
</evidence>
<sequence length="1015" mass="116491">MEQQQATPPKKRSHSEYNDPDYHQTQVFSQDQDDSSAEKDVSLQRNQLTVKQQQVSSPNKRRHSEYHDPDYHQTEVSSQEQNDPSAEDAISIPRKRPKMEEEVPPPSDKVQRIRKLLRQEFQREIAQKVEQLAEIDRRLIQGRQLLDRLRYQVVSEYYRKQQVPLTAADVGKVRGDSLFGDDISAPQLPLHPAIKKIVGKRPVPIQNHLPERTAATLAKQTIRLRNPAHRRAEKRRQQKIKEQGIVTDHSKDQQVAETPISIKLEDEQPCTSRQAYEKQLELNASRLNNKNKFNFVVGNTSKYIGEGSREKSNGEQALIYKWLVYVQGKDLPQPLGSYIKKVRFQLHHSYRPNDIVDVHTPPFQLTRRGWGEFPMRIQLFFQEHLQQKPVQLMHTVVLDKTMCGLHTMGAETTVEIWLKAEQAVTKRKSVKAATTPNLSPTKAAPPVATSPIFEQPAPAFPVESCKPRTISITQNKEELDDNLFAGFNKIEMTDDIEQIEPTVLVSETLKLSYSPRKQPPAPATPPRPQLRLNAAPVSASRPSVVYLPVNGRSPRKESLPERQRLEFSPVRQWSEPSPHRASQESSPDRPPIKPVRNGHHQGKKNVVFQRAGKLYIIDPLQRKLKQAAKQQSLLKPQLSLLKPPSVKRWHMLQCMQHDHGYANMSGDVEEKPMMSYSAAPLVETPLQTRPRRLEQIFISSQFQGMRSAVEFLLRRLPLTSTDQKTEYPFTCTTIDEFHNQTALKQRCFEYLRARLLRRCLMQHHMLQLLDGSGKEHYWSLREIVAFARVHGYTPPLKMVLPVEKKRKRKLGEEEQLAQRVQEQLKGEPHQQISAYCSLSSGNRLDTWIAKQTQRLRGHDQKMRDKEFIDVLGVDKPRLQVSRDNQLTSRSFQVVNNRQLLYLPPPKHLESSFQLVQEMCKDINITLDPEESAPGVFQPAALSVLAHVLRTFVERLLRRSLASKLQQETLEQLPPSAANAPLYLQPQDIGRVIGQSPELDFLGNTYLGVSSIEPQT</sequence>
<evidence type="ECO:0000256" key="2">
    <source>
        <dbReference type="PROSITE-ProRule" id="PRU00376"/>
    </source>
</evidence>
<organism evidence="7">
    <name type="scientific">Drosophila rhopaloa</name>
    <name type="common">Fruit fly</name>
    <dbReference type="NCBI Taxonomy" id="1041015"/>
    <lineage>
        <taxon>Eukaryota</taxon>
        <taxon>Metazoa</taxon>
        <taxon>Ecdysozoa</taxon>
        <taxon>Arthropoda</taxon>
        <taxon>Hexapoda</taxon>
        <taxon>Insecta</taxon>
        <taxon>Pterygota</taxon>
        <taxon>Neoptera</taxon>
        <taxon>Endopterygota</taxon>
        <taxon>Diptera</taxon>
        <taxon>Brachycera</taxon>
        <taxon>Muscomorpha</taxon>
        <taxon>Ephydroidea</taxon>
        <taxon>Drosophilidae</taxon>
        <taxon>Drosophila</taxon>
        <taxon>Sophophora</taxon>
    </lineage>
</organism>
<feature type="compositionally biased region" description="Polar residues" evidence="3">
    <location>
        <begin position="43"/>
        <end position="58"/>
    </location>
</feature>